<name>A0A2M8RTY8_9PAST</name>
<dbReference type="EMBL" id="PHGZ01000021">
    <property type="protein sequence ID" value="PJG82353.1"/>
    <property type="molecule type" value="Genomic_DNA"/>
</dbReference>
<comment type="caution">
    <text evidence="1">The sequence shown here is derived from an EMBL/GenBank/DDBJ whole genome shotgun (WGS) entry which is preliminary data.</text>
</comment>
<organism evidence="1 2">
    <name type="scientific">Caviibacterium pharyngocola</name>
    <dbReference type="NCBI Taxonomy" id="28159"/>
    <lineage>
        <taxon>Bacteria</taxon>
        <taxon>Pseudomonadati</taxon>
        <taxon>Pseudomonadota</taxon>
        <taxon>Gammaproteobacteria</taxon>
        <taxon>Pasteurellales</taxon>
        <taxon>Pasteurellaceae</taxon>
        <taxon>Caviibacterium</taxon>
    </lineage>
</organism>
<proteinExistence type="predicted"/>
<reference evidence="1 2" key="1">
    <citation type="submission" date="2017-11" db="EMBL/GenBank/DDBJ databases">
        <title>Reclassification of Bisgaard taxon 5 as Caviibacterium pharyngocola gen. nov., sp. nov.</title>
        <authorList>
            <person name="Christensen H."/>
        </authorList>
    </citation>
    <scope>NUCLEOTIDE SEQUENCE [LARGE SCALE GENOMIC DNA]</scope>
    <source>
        <strain evidence="1 2">7_3</strain>
    </source>
</reference>
<dbReference type="AlphaFoldDB" id="A0A2M8RTY8"/>
<dbReference type="OrthoDB" id="6399918at2"/>
<protein>
    <submittedName>
        <fullName evidence="1">Uncharacterized protein</fullName>
    </submittedName>
</protein>
<evidence type="ECO:0000313" key="1">
    <source>
        <dbReference type="EMBL" id="PJG82353.1"/>
    </source>
</evidence>
<accession>A0A2M8RTY8</accession>
<gene>
    <name evidence="1" type="ORF">CVP04_09580</name>
</gene>
<sequence length="136" mass="16001">MKLTRINYNDLNAKQKEIYNYQKVAAILADYGFNCIKLADDWNGADFLAVHKDGELTLKIQLKARLAIARKYLNKDLYMLFPIENHWCLIEHDKLVRLIEENTNWLDSKSWAEDGMRHPPQVPQKLLPLLEKYIIS</sequence>
<dbReference type="Proteomes" id="UP000230282">
    <property type="component" value="Unassembled WGS sequence"/>
</dbReference>
<dbReference type="RefSeq" id="WP_100297291.1">
    <property type="nucleotide sequence ID" value="NZ_PHGZ01000021.1"/>
</dbReference>
<evidence type="ECO:0000313" key="2">
    <source>
        <dbReference type="Proteomes" id="UP000230282"/>
    </source>
</evidence>
<keyword evidence="2" id="KW-1185">Reference proteome</keyword>